<evidence type="ECO:0000313" key="2">
    <source>
        <dbReference type="EMBL" id="SPZ92751.1"/>
    </source>
</evidence>
<organism evidence="2 3">
    <name type="scientific">Sphingobacterium multivorum</name>
    <dbReference type="NCBI Taxonomy" id="28454"/>
    <lineage>
        <taxon>Bacteria</taxon>
        <taxon>Pseudomonadati</taxon>
        <taxon>Bacteroidota</taxon>
        <taxon>Sphingobacteriia</taxon>
        <taxon>Sphingobacteriales</taxon>
        <taxon>Sphingobacteriaceae</taxon>
        <taxon>Sphingobacterium</taxon>
    </lineage>
</organism>
<proteinExistence type="predicted"/>
<feature type="domain" description="Outer membrane protein beta-barrel" evidence="1">
    <location>
        <begin position="37"/>
        <end position="170"/>
    </location>
</feature>
<gene>
    <name evidence="2" type="ORF">NCTC11343_04735</name>
</gene>
<dbReference type="InterPro" id="IPR025665">
    <property type="entry name" value="Beta-barrel_OMP_2"/>
</dbReference>
<dbReference type="GeneID" id="97179643"/>
<evidence type="ECO:0000313" key="3">
    <source>
        <dbReference type="Proteomes" id="UP000251241"/>
    </source>
</evidence>
<sequence>MIKMIKIDRLKLKHCTLVSFLVMGLLCFETACYGQMGFGLRVGGNISRASGNTFGANRMGYQLGGDLIFGLNSKMDIQVEPSYNLTRIRVNGNTASLAGGLSKGTRSLKYLNTPVHLKINFTRKFSILGGLDLNMLLNDDRYKLNDGKPAFNSRTRIGYALGIDLGALYFRYRQFKKNNKIVDNWDAHIDQYQLGFKVRLF</sequence>
<dbReference type="Proteomes" id="UP000251241">
    <property type="component" value="Unassembled WGS sequence"/>
</dbReference>
<dbReference type="EMBL" id="UAUU01000011">
    <property type="protein sequence ID" value="SPZ92751.1"/>
    <property type="molecule type" value="Genomic_DNA"/>
</dbReference>
<dbReference type="AlphaFoldDB" id="A0A2X2JL70"/>
<name>A0A2X2JL70_SPHMU</name>
<accession>A0A2X2JL70</accession>
<reference evidence="2 3" key="1">
    <citation type="submission" date="2018-06" db="EMBL/GenBank/DDBJ databases">
        <authorList>
            <consortium name="Pathogen Informatics"/>
            <person name="Doyle S."/>
        </authorList>
    </citation>
    <scope>NUCLEOTIDE SEQUENCE [LARGE SCALE GENOMIC DNA]</scope>
    <source>
        <strain evidence="2 3">NCTC11343</strain>
    </source>
</reference>
<protein>
    <recommendedName>
        <fullName evidence="1">Outer membrane protein beta-barrel domain-containing protein</fullName>
    </recommendedName>
</protein>
<evidence type="ECO:0000259" key="1">
    <source>
        <dbReference type="Pfam" id="PF13568"/>
    </source>
</evidence>
<dbReference type="Pfam" id="PF13568">
    <property type="entry name" value="OMP_b-brl_2"/>
    <property type="match status" value="1"/>
</dbReference>
<dbReference type="RefSeq" id="WP_112376011.1">
    <property type="nucleotide sequence ID" value="NZ_CP069793.1"/>
</dbReference>